<dbReference type="SUPFAM" id="SSF53474">
    <property type="entry name" value="alpha/beta-Hydrolases"/>
    <property type="match status" value="1"/>
</dbReference>
<gene>
    <name evidence="3" type="ORF">FVE85_3142</name>
</gene>
<feature type="compositionally biased region" description="Basic and acidic residues" evidence="1">
    <location>
        <begin position="39"/>
        <end position="51"/>
    </location>
</feature>
<keyword evidence="3" id="KW-0808">Transferase</keyword>
<keyword evidence="4" id="KW-1185">Reference proteome</keyword>
<keyword evidence="3" id="KW-0012">Acyltransferase</keyword>
<proteinExistence type="predicted"/>
<dbReference type="AlphaFoldDB" id="A0A5J4YTQ9"/>
<feature type="transmembrane region" description="Helical" evidence="2">
    <location>
        <begin position="121"/>
        <end position="143"/>
    </location>
</feature>
<sequence length="774" mass="86761">MVRDWHGMAGHEDGSKSDHGSDRDSQSSDAASQASAESKVVKREKRGDESRSVSAMNPLVAAFYRASSLQRTEAAEVLFGSSATDSMSGPTANSGAASGSESEMDLQRRTHSKLTEKPPSVWSVVVVLSVCLLLVAGILLALYKVTQSEQWPTSIEETKTRIKETTDYFEETIEKVKERVSRKEQLRRIGWSMKGNRVADAPVIIIPGITSISMEMWDGRECAAQVTFRERLWGGLMDGVRHFLRDTKCWMEHMSLDLLTWDDPAGIRLRPAAGFSSADFLLPNFWVWGKMLENLHDVGYEPRNMHLLTYDWRLSFHDLDSRDAFFKQLQVHVELLRCRNGGKRVALLTHSMGGLITQYFLQWAEYNLGTRWINEHLVSWINIASPSLGVCKSVSAVLSGEMRDTAEFGRFSRQMFGSLFGYDRTISFFRSLGSLPSMFPIGSAKMWHAYSGKTDDEAPLLSFETLAPDSSVLASARNETLKEAWDNVVQERIMDRAQIERLANGTSYSVSNYFDFLAEAIPRYYKQVKTHYELNGNNNSRNSWYSALHNPLPQAPQLKIYCLYGVLNSTSTEIGYHYLIDGSQNLSDSSSIFFLNPGASSERGDVKNGVIMGYGDGTVPLASLAHGCYLWKLGDGSPINRMNPANIPVTIREYLPGGPSETRNLGAAFWTEDFNTLIRGGEFAVTHVEILGNREVLRDALHILTKPLRNDHQQRDMDGDVDELNDQIQSHSFDAYLKTLDSSEQVDRVIDLFEQCKVSAPVVKDEHAPSSSDR</sequence>
<dbReference type="EMBL" id="VRMN01000004">
    <property type="protein sequence ID" value="KAA8494901.1"/>
    <property type="molecule type" value="Genomic_DNA"/>
</dbReference>
<accession>A0A5J4YTQ9</accession>
<feature type="region of interest" description="Disordered" evidence="1">
    <location>
        <begin position="82"/>
        <end position="106"/>
    </location>
</feature>
<organism evidence="3 4">
    <name type="scientific">Porphyridium purpureum</name>
    <name type="common">Red alga</name>
    <name type="synonym">Porphyridium cruentum</name>
    <dbReference type="NCBI Taxonomy" id="35688"/>
    <lineage>
        <taxon>Eukaryota</taxon>
        <taxon>Rhodophyta</taxon>
        <taxon>Bangiophyceae</taxon>
        <taxon>Porphyridiales</taxon>
        <taxon>Porphyridiaceae</taxon>
        <taxon>Porphyridium</taxon>
    </lineage>
</organism>
<name>A0A5J4YTQ9_PORPP</name>
<dbReference type="OMA" id="GGGSNWC"/>
<feature type="compositionally biased region" description="Low complexity" evidence="1">
    <location>
        <begin position="27"/>
        <end position="38"/>
    </location>
</feature>
<feature type="region of interest" description="Disordered" evidence="1">
    <location>
        <begin position="1"/>
        <end position="52"/>
    </location>
</feature>
<dbReference type="Proteomes" id="UP000324585">
    <property type="component" value="Unassembled WGS sequence"/>
</dbReference>
<dbReference type="InterPro" id="IPR029058">
    <property type="entry name" value="AB_hydrolase_fold"/>
</dbReference>
<feature type="compositionally biased region" description="Basic and acidic residues" evidence="1">
    <location>
        <begin position="1"/>
        <end position="26"/>
    </location>
</feature>
<keyword evidence="2" id="KW-0472">Membrane</keyword>
<dbReference type="GO" id="GO:0006629">
    <property type="term" value="P:lipid metabolic process"/>
    <property type="evidence" value="ECO:0007669"/>
    <property type="project" value="InterPro"/>
</dbReference>
<protein>
    <submittedName>
        <fullName evidence="3">Phospholipid:diacylglycerol acyltransferase</fullName>
    </submittedName>
</protein>
<evidence type="ECO:0000256" key="1">
    <source>
        <dbReference type="SAM" id="MobiDB-lite"/>
    </source>
</evidence>
<keyword evidence="2" id="KW-1133">Transmembrane helix</keyword>
<dbReference type="GO" id="GO:0008374">
    <property type="term" value="F:O-acyltransferase activity"/>
    <property type="evidence" value="ECO:0007669"/>
    <property type="project" value="InterPro"/>
</dbReference>
<feature type="compositionally biased region" description="Polar residues" evidence="1">
    <location>
        <begin position="82"/>
        <end position="93"/>
    </location>
</feature>
<comment type="caution">
    <text evidence="3">The sequence shown here is derived from an EMBL/GenBank/DDBJ whole genome shotgun (WGS) entry which is preliminary data.</text>
</comment>
<dbReference type="Pfam" id="PF02450">
    <property type="entry name" value="LCAT"/>
    <property type="match status" value="1"/>
</dbReference>
<evidence type="ECO:0000256" key="2">
    <source>
        <dbReference type="SAM" id="Phobius"/>
    </source>
</evidence>
<dbReference type="Gene3D" id="3.40.50.1820">
    <property type="entry name" value="alpha/beta hydrolase"/>
    <property type="match status" value="1"/>
</dbReference>
<evidence type="ECO:0000313" key="4">
    <source>
        <dbReference type="Proteomes" id="UP000324585"/>
    </source>
</evidence>
<dbReference type="InterPro" id="IPR003386">
    <property type="entry name" value="LACT/PDAT_acylTrfase"/>
</dbReference>
<dbReference type="OrthoDB" id="190846at2759"/>
<keyword evidence="2" id="KW-0812">Transmembrane</keyword>
<evidence type="ECO:0000313" key="3">
    <source>
        <dbReference type="EMBL" id="KAA8494901.1"/>
    </source>
</evidence>
<reference evidence="4" key="1">
    <citation type="journal article" date="2019" name="Nat. Commun.">
        <title>Expansion of phycobilisome linker gene families in mesophilic red algae.</title>
        <authorList>
            <person name="Lee J."/>
            <person name="Kim D."/>
            <person name="Bhattacharya D."/>
            <person name="Yoon H.S."/>
        </authorList>
    </citation>
    <scope>NUCLEOTIDE SEQUENCE [LARGE SCALE GENOMIC DNA]</scope>
    <source>
        <strain evidence="4">CCMP 1328</strain>
    </source>
</reference>
<dbReference type="PANTHER" id="PTHR11440">
    <property type="entry name" value="LECITHIN-CHOLESTEROL ACYLTRANSFERASE-RELATED"/>
    <property type="match status" value="1"/>
</dbReference>